<gene>
    <name evidence="1" type="ORF">CA264_16065</name>
</gene>
<dbReference type="EMBL" id="CP021235">
    <property type="protein sequence ID" value="ARS36815.1"/>
    <property type="molecule type" value="Genomic_DNA"/>
</dbReference>
<dbReference type="STRING" id="709015.GCA_000472485_03245"/>
<evidence type="ECO:0000313" key="2">
    <source>
        <dbReference type="Proteomes" id="UP000266292"/>
    </source>
</evidence>
<proteinExistence type="predicted"/>
<accession>A0A1X9YV98</accession>
<dbReference type="AlphaFoldDB" id="A0A1X9YV98"/>
<name>A0A1X9YV98_9BACT</name>
<dbReference type="Proteomes" id="UP000266292">
    <property type="component" value="Chromosome"/>
</dbReference>
<dbReference type="RefSeq" id="WP_025608419.1">
    <property type="nucleotide sequence ID" value="NZ_CP021235.1"/>
</dbReference>
<reference evidence="2" key="1">
    <citation type="submission" date="2017-05" db="EMBL/GenBank/DDBJ databases">
        <authorList>
            <person name="Ray J."/>
            <person name="Price M."/>
            <person name="Deutschbauer A."/>
        </authorList>
    </citation>
    <scope>NUCLEOTIDE SEQUENCE [LARGE SCALE GENOMIC DNA]</scope>
    <source>
        <strain evidence="2">DSM 19842</strain>
    </source>
</reference>
<dbReference type="OrthoDB" id="10018331at2"/>
<dbReference type="KEGG" id="pact:CA264_16065"/>
<protein>
    <submittedName>
        <fullName evidence="1">Uncharacterized protein</fullName>
    </submittedName>
</protein>
<keyword evidence="2" id="KW-1185">Reference proteome</keyword>
<organism evidence="1 2">
    <name type="scientific">Pontibacter actiniarum</name>
    <dbReference type="NCBI Taxonomy" id="323450"/>
    <lineage>
        <taxon>Bacteria</taxon>
        <taxon>Pseudomonadati</taxon>
        <taxon>Bacteroidota</taxon>
        <taxon>Cytophagia</taxon>
        <taxon>Cytophagales</taxon>
        <taxon>Hymenobacteraceae</taxon>
        <taxon>Pontibacter</taxon>
    </lineage>
</organism>
<evidence type="ECO:0000313" key="1">
    <source>
        <dbReference type="EMBL" id="ARS36815.1"/>
    </source>
</evidence>
<sequence>MLPLLALAAAPAIYQGVSGILQKRKANRINAVRPTYNIPGAVHESVDMARQSANAAMPGYGTAQNNIKGATANAVRSAQLAGSGNSMLAAIAAAQSNESNSLLNLATQSAQHQAAQRQNLQGSLMNLAQYKDKAWDWNEKQKYQEKAAAKAALTEAANQNINGAISGLASIGTTALGQKKKQMPGMPLIPGMDMQNALITSPNPYGTYNGNPLA</sequence>